<dbReference type="CDD" id="cd03457">
    <property type="entry name" value="intradiol_dioxygenase_like"/>
    <property type="match status" value="1"/>
</dbReference>
<accession>A0AAU7ZSN1</accession>
<keyword evidence="2" id="KW-0560">Oxidoreductase</keyword>
<dbReference type="InterPro" id="IPR015889">
    <property type="entry name" value="Intradiol_dOase_core"/>
</dbReference>
<protein>
    <submittedName>
        <fullName evidence="2">Intradiol ring-cleavage dioxygenase</fullName>
    </submittedName>
</protein>
<evidence type="ECO:0000256" key="1">
    <source>
        <dbReference type="SAM" id="MobiDB-lite"/>
    </source>
</evidence>
<gene>
    <name evidence="2" type="ORF">RBB77_03850</name>
</gene>
<dbReference type="PANTHER" id="PTHR34315:SF1">
    <property type="entry name" value="INTRADIOL RING-CLEAVAGE DIOXYGENASES DOMAIN-CONTAINING PROTEIN-RELATED"/>
    <property type="match status" value="1"/>
</dbReference>
<dbReference type="SUPFAM" id="SSF49482">
    <property type="entry name" value="Aromatic compound dioxygenase"/>
    <property type="match status" value="1"/>
</dbReference>
<dbReference type="GO" id="GO:0016702">
    <property type="term" value="F:oxidoreductase activity, acting on single donors with incorporation of molecular oxygen, incorporation of two atoms of oxygen"/>
    <property type="evidence" value="ECO:0007669"/>
    <property type="project" value="InterPro"/>
</dbReference>
<dbReference type="KEGG" id="tpsc:RBB77_03850"/>
<dbReference type="EMBL" id="CP132942">
    <property type="protein sequence ID" value="XCB34038.1"/>
    <property type="molecule type" value="Genomic_DNA"/>
</dbReference>
<evidence type="ECO:0000313" key="2">
    <source>
        <dbReference type="EMBL" id="XCB34038.1"/>
    </source>
</evidence>
<feature type="compositionally biased region" description="Pro residues" evidence="1">
    <location>
        <begin position="114"/>
        <end position="133"/>
    </location>
</feature>
<dbReference type="InterPro" id="IPR006311">
    <property type="entry name" value="TAT_signal"/>
</dbReference>
<feature type="region of interest" description="Disordered" evidence="1">
    <location>
        <begin position="286"/>
        <end position="313"/>
    </location>
</feature>
<feature type="region of interest" description="Disordered" evidence="1">
    <location>
        <begin position="108"/>
        <end position="159"/>
    </location>
</feature>
<name>A0AAU7ZSN1_9BACT</name>
<proteinExistence type="predicted"/>
<keyword evidence="2" id="KW-0223">Dioxygenase</keyword>
<dbReference type="AlphaFoldDB" id="A0AAU7ZSN1"/>
<dbReference type="Gene3D" id="2.60.130.10">
    <property type="entry name" value="Aromatic compound dioxygenase"/>
    <property type="match status" value="1"/>
</dbReference>
<reference evidence="2" key="1">
    <citation type="submission" date="2023-08" db="EMBL/GenBank/DDBJ databases">
        <authorList>
            <person name="Messyasz A."/>
            <person name="Mannisto M.K."/>
            <person name="Kerkhof L.J."/>
            <person name="Haggblom M."/>
        </authorList>
    </citation>
    <scope>NUCLEOTIDE SEQUENCE</scope>
    <source>
        <strain evidence="2">X5P6</strain>
    </source>
</reference>
<dbReference type="PANTHER" id="PTHR34315">
    <property type="match status" value="1"/>
</dbReference>
<organism evidence="2">
    <name type="scientific">Tunturiibacter psychrotolerans</name>
    <dbReference type="NCBI Taxonomy" id="3069686"/>
    <lineage>
        <taxon>Bacteria</taxon>
        <taxon>Pseudomonadati</taxon>
        <taxon>Acidobacteriota</taxon>
        <taxon>Terriglobia</taxon>
        <taxon>Terriglobales</taxon>
        <taxon>Acidobacteriaceae</taxon>
        <taxon>Tunturiibacter</taxon>
    </lineage>
</organism>
<dbReference type="RefSeq" id="WP_353064880.1">
    <property type="nucleotide sequence ID" value="NZ_CP132942.1"/>
</dbReference>
<sequence>MKNPTAFSRRTFLTNTIALATTLELQRAAFALGLLQNSDVCKLTPEQEVGPYYVADELLRSNIVEDRQGIPLQLRIAVLDARTCKPLTNAAVDIWHCDALGLYSGYTTQNPMGPGGPPGGPPDGQPPGPPPNFDPTHPHNRPGPREGFGPPPENHPTDKLTFLRGIQVTAPDGSVNFRTVFPGFYMGRTNHIHFKVRIDGHEANNTYAAGHTSHVGQVFFPEEIATQLMQLEPYTHHKIHRTTQAEDHVFNDQNGQLQLANLTPLHTGDFSKGLRAELIAAVDPTATPPAQRIDGPPSGEPAVAKMLSPHLFE</sequence>
<reference evidence="2" key="2">
    <citation type="journal article" date="2024" name="Environ. Microbiol.">
        <title>Genome analysis and description of Tunturibacter gen. nov. expands the diversity of Terriglobia in tundra soils.</title>
        <authorList>
            <person name="Messyasz A."/>
            <person name="Mannisto M.K."/>
            <person name="Kerkhof L.J."/>
            <person name="Haggblom M.M."/>
        </authorList>
    </citation>
    <scope>NUCLEOTIDE SEQUENCE</scope>
    <source>
        <strain evidence="2">X5P6</strain>
    </source>
</reference>
<dbReference type="GO" id="GO:0005506">
    <property type="term" value="F:iron ion binding"/>
    <property type="evidence" value="ECO:0007669"/>
    <property type="project" value="InterPro"/>
</dbReference>
<dbReference type="PROSITE" id="PS51318">
    <property type="entry name" value="TAT"/>
    <property type="match status" value="1"/>
</dbReference>